<dbReference type="Proteomes" id="UP000255165">
    <property type="component" value="Unassembled WGS sequence"/>
</dbReference>
<feature type="region of interest" description="Disordered" evidence="1">
    <location>
        <begin position="19"/>
        <end position="38"/>
    </location>
</feature>
<proteinExistence type="predicted"/>
<dbReference type="EMBL" id="QKWJ01000002">
    <property type="protein sequence ID" value="RDK11904.1"/>
    <property type="molecule type" value="Genomic_DNA"/>
</dbReference>
<evidence type="ECO:0000313" key="3">
    <source>
        <dbReference type="Proteomes" id="UP000255165"/>
    </source>
</evidence>
<organism evidence="2 3">
    <name type="scientific">Cupriavidus lacunae</name>
    <dbReference type="NCBI Taxonomy" id="2666307"/>
    <lineage>
        <taxon>Bacteria</taxon>
        <taxon>Pseudomonadati</taxon>
        <taxon>Pseudomonadota</taxon>
        <taxon>Betaproteobacteria</taxon>
        <taxon>Burkholderiales</taxon>
        <taxon>Burkholderiaceae</taxon>
        <taxon>Cupriavidus</taxon>
    </lineage>
</organism>
<reference evidence="2 3" key="1">
    <citation type="submission" date="2018-06" db="EMBL/GenBank/DDBJ databases">
        <authorList>
            <person name="Feng T."/>
            <person name="Jeon C.O."/>
        </authorList>
    </citation>
    <scope>NUCLEOTIDE SEQUENCE [LARGE SCALE GENOMIC DNA]</scope>
    <source>
        <strain evidence="2 3">S23</strain>
    </source>
</reference>
<name>A0A370P216_9BURK</name>
<comment type="caution">
    <text evidence="2">The sequence shown here is derived from an EMBL/GenBank/DDBJ whole genome shotgun (WGS) entry which is preliminary data.</text>
</comment>
<accession>A0A370P216</accession>
<evidence type="ECO:0008006" key="4">
    <source>
        <dbReference type="Google" id="ProtNLM"/>
    </source>
</evidence>
<dbReference type="Gene3D" id="3.30.70.1060">
    <property type="entry name" value="Dimeric alpha+beta barrel"/>
    <property type="match status" value="1"/>
</dbReference>
<gene>
    <name evidence="2" type="ORF">DN412_03155</name>
</gene>
<protein>
    <recommendedName>
        <fullName evidence="4">Muconolactone isomerase domain-containing protein</fullName>
    </recommendedName>
</protein>
<evidence type="ECO:0000313" key="2">
    <source>
        <dbReference type="EMBL" id="RDK11904.1"/>
    </source>
</evidence>
<evidence type="ECO:0000256" key="1">
    <source>
        <dbReference type="SAM" id="MobiDB-lite"/>
    </source>
</evidence>
<keyword evidence="3" id="KW-1185">Reference proteome</keyword>
<dbReference type="AlphaFoldDB" id="A0A370P216"/>
<sequence length="108" mass="11671">MAAMALSNLETTMQFLVQVSRNPQGPETPPTPAEREVESETIRHLYRDGVVRQIWLRDGGAVILAEGSDAQAVGQIFTTLPLVQSGFLDSPTVIALKPYTGFGPRGGF</sequence>